<feature type="repeat" description="WD" evidence="7">
    <location>
        <begin position="495"/>
        <end position="522"/>
    </location>
</feature>
<comment type="similarity">
    <text evidence="1">Belongs to the protein kinase superfamily. NEK Ser/Thr protein kinase family. NIMA subfamily.</text>
</comment>
<feature type="domain" description="Protein kinase" evidence="10">
    <location>
        <begin position="17"/>
        <end position="273"/>
    </location>
</feature>
<dbReference type="PROSITE" id="PS50082">
    <property type="entry name" value="WD_REPEATS_2"/>
    <property type="match status" value="2"/>
</dbReference>
<dbReference type="SUPFAM" id="SSF56112">
    <property type="entry name" value="Protein kinase-like (PK-like)"/>
    <property type="match status" value="1"/>
</dbReference>
<accession>A0ABP8TXV1</accession>
<keyword evidence="7" id="KW-0853">WD repeat</keyword>
<dbReference type="Gene3D" id="1.10.510.10">
    <property type="entry name" value="Transferase(Phosphotransferase) domain 1"/>
    <property type="match status" value="1"/>
</dbReference>
<dbReference type="EMBL" id="BAABHJ010000040">
    <property type="protein sequence ID" value="GAA4617492.1"/>
    <property type="molecule type" value="Genomic_DNA"/>
</dbReference>
<feature type="compositionally biased region" description="Gly residues" evidence="9">
    <location>
        <begin position="337"/>
        <end position="347"/>
    </location>
</feature>
<gene>
    <name evidence="11" type="ORF">GCM10023195_78110</name>
</gene>
<dbReference type="SMART" id="SM00320">
    <property type="entry name" value="WD40"/>
    <property type="match status" value="4"/>
</dbReference>
<dbReference type="InterPro" id="IPR050660">
    <property type="entry name" value="NEK_Ser/Thr_kinase"/>
</dbReference>
<name>A0ABP8TXV1_9ACTN</name>
<keyword evidence="6 8" id="KW-0067">ATP-binding</keyword>
<dbReference type="SUPFAM" id="SSF50978">
    <property type="entry name" value="WD40 repeat-like"/>
    <property type="match status" value="1"/>
</dbReference>
<evidence type="ECO:0000256" key="2">
    <source>
        <dbReference type="ARBA" id="ARBA00012513"/>
    </source>
</evidence>
<evidence type="ECO:0000256" key="3">
    <source>
        <dbReference type="ARBA" id="ARBA00022679"/>
    </source>
</evidence>
<comment type="caution">
    <text evidence="11">The sequence shown here is derived from an EMBL/GenBank/DDBJ whole genome shotgun (WGS) entry which is preliminary data.</text>
</comment>
<organism evidence="11 12">
    <name type="scientific">Actinoallomurus liliacearum</name>
    <dbReference type="NCBI Taxonomy" id="1080073"/>
    <lineage>
        <taxon>Bacteria</taxon>
        <taxon>Bacillati</taxon>
        <taxon>Actinomycetota</taxon>
        <taxon>Actinomycetes</taxon>
        <taxon>Streptosporangiales</taxon>
        <taxon>Thermomonosporaceae</taxon>
        <taxon>Actinoallomurus</taxon>
    </lineage>
</organism>
<keyword evidence="12" id="KW-1185">Reference proteome</keyword>
<dbReference type="SMART" id="SM00220">
    <property type="entry name" value="S_TKc"/>
    <property type="match status" value="1"/>
</dbReference>
<dbReference type="PANTHER" id="PTHR43671">
    <property type="entry name" value="SERINE/THREONINE-PROTEIN KINASE NEK"/>
    <property type="match status" value="1"/>
</dbReference>
<feature type="compositionally biased region" description="Low complexity" evidence="9">
    <location>
        <begin position="290"/>
        <end position="311"/>
    </location>
</feature>
<keyword evidence="5" id="KW-0418">Kinase</keyword>
<evidence type="ECO:0000256" key="6">
    <source>
        <dbReference type="ARBA" id="ARBA00022840"/>
    </source>
</evidence>
<dbReference type="InterPro" id="IPR036322">
    <property type="entry name" value="WD40_repeat_dom_sf"/>
</dbReference>
<evidence type="ECO:0000256" key="4">
    <source>
        <dbReference type="ARBA" id="ARBA00022741"/>
    </source>
</evidence>
<dbReference type="EC" id="2.7.11.1" evidence="2"/>
<keyword evidence="3" id="KW-0808">Transferase</keyword>
<protein>
    <recommendedName>
        <fullName evidence="2">non-specific serine/threonine protein kinase</fullName>
        <ecNumber evidence="2">2.7.11.1</ecNumber>
    </recommendedName>
</protein>
<dbReference type="InterPro" id="IPR017441">
    <property type="entry name" value="Protein_kinase_ATP_BS"/>
</dbReference>
<evidence type="ECO:0000256" key="7">
    <source>
        <dbReference type="PROSITE-ProRule" id="PRU00221"/>
    </source>
</evidence>
<dbReference type="Pfam" id="PF12894">
    <property type="entry name" value="ANAPC4_WD40"/>
    <property type="match status" value="1"/>
</dbReference>
<evidence type="ECO:0000256" key="5">
    <source>
        <dbReference type="ARBA" id="ARBA00022777"/>
    </source>
</evidence>
<evidence type="ECO:0000259" key="10">
    <source>
        <dbReference type="PROSITE" id="PS50011"/>
    </source>
</evidence>
<dbReference type="InterPro" id="IPR011009">
    <property type="entry name" value="Kinase-like_dom_sf"/>
</dbReference>
<dbReference type="PROSITE" id="PS00107">
    <property type="entry name" value="PROTEIN_KINASE_ATP"/>
    <property type="match status" value="1"/>
</dbReference>
<evidence type="ECO:0000313" key="12">
    <source>
        <dbReference type="Proteomes" id="UP001500212"/>
    </source>
</evidence>
<dbReference type="RefSeq" id="WP_345365732.1">
    <property type="nucleotide sequence ID" value="NZ_BAABHJ010000040.1"/>
</dbReference>
<dbReference type="InterPro" id="IPR015943">
    <property type="entry name" value="WD40/YVTN_repeat-like_dom_sf"/>
</dbReference>
<dbReference type="CDD" id="cd14014">
    <property type="entry name" value="STKc_PknB_like"/>
    <property type="match status" value="1"/>
</dbReference>
<keyword evidence="4 8" id="KW-0547">Nucleotide-binding</keyword>
<feature type="compositionally biased region" description="Low complexity" evidence="9">
    <location>
        <begin position="318"/>
        <end position="336"/>
    </location>
</feature>
<dbReference type="InterPro" id="IPR000719">
    <property type="entry name" value="Prot_kinase_dom"/>
</dbReference>
<dbReference type="PROSITE" id="PS50011">
    <property type="entry name" value="PROTEIN_KINASE_DOM"/>
    <property type="match status" value="1"/>
</dbReference>
<dbReference type="PANTHER" id="PTHR43671:SF13">
    <property type="entry name" value="SERINE_THREONINE-PROTEIN KINASE NEK2"/>
    <property type="match status" value="1"/>
</dbReference>
<dbReference type="Pfam" id="PF00069">
    <property type="entry name" value="Pkinase"/>
    <property type="match status" value="1"/>
</dbReference>
<dbReference type="InterPro" id="IPR024977">
    <property type="entry name" value="Apc4-like_WD40_dom"/>
</dbReference>
<feature type="repeat" description="WD" evidence="7">
    <location>
        <begin position="538"/>
        <end position="566"/>
    </location>
</feature>
<sequence length="755" mass="78569">MVDGTPEGEQELINGRYRLIEVIGQGGMGTVWRGHDEMLDREVAIKRVRFSSDLDEEERAELSGLALQEARATARLNHPGIVTIHDVIDDDGTPIIVMELLKGRPLAEILRTEVRLPYRRVAEIGAAVLDALREAHDSGIVHRDLKPANVLISDRRIVLTDFGVAQRVGERADGFDDVLGTPAFMAPEQAENAAASPAGDLWSLGAVLFNAVEGRPPFQGPDHATVLLTLLTQDAPALVNGGPLRPLIKALLTKDPARRPTAEETAERLDAILRRDDGAQPALPSPASAPPDAAKATPPHSGTKAAKATKPTAPPPSTAASSATGPRSAAPSATGTSGAGSGTGPSGSGTPAKASGVAARPRIVPSGSRPAPQAHGVPTPRAPLTPAQRGRRALTSLLLTLPAVGVVYSCMAEHSPTLSSGMNANPSYSSGGQAGAPAGSSSASAHAVAFKATAFSPDGDLVAFGDDHGEVRLYGTASKRSRGSFDADPASEVPVDALAFSPDGRSLAVGLEGGGVRIWDVRGRGLRELDGFTEEVDVEAMAFSPDGRTLTAVGESGLVGVWNVRTRKYGGHRMPLRDSSCKSGALSADTTEAACMTLDGDITVWDVEKKYAVAQWPGADQNLGKGFALSPDGATIAVAEEPNSGQAGVRLWDVRNPDKRTDLAGVMTSPGNALVFGADGRTLAFPAYSGAADSNGQIEVWKVPHGGKKTAWNTTTPQVWAMAISRDGRLVATADVDGAVLWDARSGKEVTSWHA</sequence>
<dbReference type="InterPro" id="IPR008271">
    <property type="entry name" value="Ser/Thr_kinase_AS"/>
</dbReference>
<proteinExistence type="inferred from homology"/>
<dbReference type="PROSITE" id="PS00108">
    <property type="entry name" value="PROTEIN_KINASE_ST"/>
    <property type="match status" value="1"/>
</dbReference>
<evidence type="ECO:0000256" key="1">
    <source>
        <dbReference type="ARBA" id="ARBA00010886"/>
    </source>
</evidence>
<evidence type="ECO:0000256" key="9">
    <source>
        <dbReference type="SAM" id="MobiDB-lite"/>
    </source>
</evidence>
<dbReference type="Gene3D" id="2.130.10.10">
    <property type="entry name" value="YVTN repeat-like/Quinoprotein amine dehydrogenase"/>
    <property type="match status" value="2"/>
</dbReference>
<dbReference type="Pfam" id="PF00400">
    <property type="entry name" value="WD40"/>
    <property type="match status" value="2"/>
</dbReference>
<feature type="binding site" evidence="8">
    <location>
        <position position="46"/>
    </location>
    <ligand>
        <name>ATP</name>
        <dbReference type="ChEBI" id="CHEBI:30616"/>
    </ligand>
</feature>
<evidence type="ECO:0000256" key="8">
    <source>
        <dbReference type="PROSITE-ProRule" id="PRU10141"/>
    </source>
</evidence>
<feature type="region of interest" description="Disordered" evidence="9">
    <location>
        <begin position="278"/>
        <end position="387"/>
    </location>
</feature>
<reference evidence="12" key="1">
    <citation type="journal article" date="2019" name="Int. J. Syst. Evol. Microbiol.">
        <title>The Global Catalogue of Microorganisms (GCM) 10K type strain sequencing project: providing services to taxonomists for standard genome sequencing and annotation.</title>
        <authorList>
            <consortium name="The Broad Institute Genomics Platform"/>
            <consortium name="The Broad Institute Genome Sequencing Center for Infectious Disease"/>
            <person name="Wu L."/>
            <person name="Ma J."/>
        </authorList>
    </citation>
    <scope>NUCLEOTIDE SEQUENCE [LARGE SCALE GENOMIC DNA]</scope>
    <source>
        <strain evidence="12">JCM 17938</strain>
    </source>
</reference>
<dbReference type="Proteomes" id="UP001500212">
    <property type="component" value="Unassembled WGS sequence"/>
</dbReference>
<dbReference type="Gene3D" id="3.30.200.20">
    <property type="entry name" value="Phosphorylase Kinase, domain 1"/>
    <property type="match status" value="1"/>
</dbReference>
<evidence type="ECO:0000313" key="11">
    <source>
        <dbReference type="EMBL" id="GAA4617492.1"/>
    </source>
</evidence>
<dbReference type="InterPro" id="IPR001680">
    <property type="entry name" value="WD40_rpt"/>
</dbReference>